<dbReference type="InterPro" id="IPR013014">
    <property type="entry name" value="PTS_EIIC_2"/>
</dbReference>
<evidence type="ECO:0000313" key="11">
    <source>
        <dbReference type="EMBL" id="RSL33943.1"/>
    </source>
</evidence>
<feature type="transmembrane region" description="Helical" evidence="9">
    <location>
        <begin position="407"/>
        <end position="433"/>
    </location>
</feature>
<feature type="transmembrane region" description="Helical" evidence="9">
    <location>
        <begin position="291"/>
        <end position="324"/>
    </location>
</feature>
<evidence type="ECO:0000256" key="5">
    <source>
        <dbReference type="ARBA" id="ARBA00022683"/>
    </source>
</evidence>
<dbReference type="PROSITE" id="PS51104">
    <property type="entry name" value="PTS_EIIC_TYPE_2"/>
    <property type="match status" value="1"/>
</dbReference>
<dbReference type="GO" id="GO:0015577">
    <property type="term" value="F:galactitol transmembrane transporter activity"/>
    <property type="evidence" value="ECO:0007669"/>
    <property type="project" value="InterPro"/>
</dbReference>
<name>A0A3R9QM85_9BACI</name>
<keyword evidence="5" id="KW-0598">Phosphotransferase system</keyword>
<reference evidence="11 12" key="1">
    <citation type="submission" date="2018-10" db="EMBL/GenBank/DDBJ databases">
        <title>Draft genome sequence of Bacillus salarius IM0101, isolated from a hypersaline soil in Inner Mongolia, China.</title>
        <authorList>
            <person name="Yamprayoonswat W."/>
            <person name="Boonvisut S."/>
            <person name="Jumpathong W."/>
            <person name="Sittihan S."/>
            <person name="Ruangsuj P."/>
            <person name="Wanthongcharoen S."/>
            <person name="Thongpramul N."/>
            <person name="Pimmason S."/>
            <person name="Yu B."/>
            <person name="Yasawong M."/>
        </authorList>
    </citation>
    <scope>NUCLEOTIDE SEQUENCE [LARGE SCALE GENOMIC DNA]</scope>
    <source>
        <strain evidence="11 12">IM0101</strain>
    </source>
</reference>
<proteinExistence type="predicted"/>
<feature type="transmembrane region" description="Helical" evidence="9">
    <location>
        <begin position="128"/>
        <end position="161"/>
    </location>
</feature>
<evidence type="ECO:0000313" key="12">
    <source>
        <dbReference type="Proteomes" id="UP000275076"/>
    </source>
</evidence>
<dbReference type="Proteomes" id="UP000275076">
    <property type="component" value="Unassembled WGS sequence"/>
</dbReference>
<evidence type="ECO:0000256" key="2">
    <source>
        <dbReference type="ARBA" id="ARBA00022448"/>
    </source>
</evidence>
<dbReference type="EMBL" id="RBVX01000005">
    <property type="protein sequence ID" value="RSL33943.1"/>
    <property type="molecule type" value="Genomic_DNA"/>
</dbReference>
<keyword evidence="4" id="KW-0762">Sugar transport</keyword>
<feature type="transmembrane region" description="Helical" evidence="9">
    <location>
        <begin position="247"/>
        <end position="271"/>
    </location>
</feature>
<dbReference type="InterPro" id="IPR004703">
    <property type="entry name" value="PTS_sugar-sp_permease"/>
</dbReference>
<feature type="domain" description="PTS EIIC type-2" evidence="10">
    <location>
        <begin position="8"/>
        <end position="433"/>
    </location>
</feature>
<keyword evidence="7 9" id="KW-1133">Transmembrane helix</keyword>
<keyword evidence="6 9" id="KW-0812">Transmembrane</keyword>
<evidence type="ECO:0000256" key="6">
    <source>
        <dbReference type="ARBA" id="ARBA00022692"/>
    </source>
</evidence>
<sequence length="452" mass="49777">MDILQSIFEYILDLGAEVFVPALMIIIGLMVRMKAKEAFNAGIILGVAFIGINLVIAFMLDALTPAAQDLAEMTGIDLTAVDGGWTTAASLSWAWPYAFLMFPIQIIINGIMLVFNWTKTLNVDLWNVWGKIFTAVIIVGITGNIYIAFIGASITVVIELLLSDLNQRQIEKVTGIPQVTVSHGMNILAVTLMPFDWLLRRMKFFNKHMNAEALREKVGVFAENNVMGFIIGLLLAFAAGYSVADALILAMQAAAALTLFPMVAKLFMEALSPLSEAINEYMKKRFKNREIFIGLDWPILAGSSEVWVAVIFTVPITLILAFILPGNAVLPFAGIINLGLAVPALIVTGGNLLRMISLSLIATPIFLYVSTYFTDIMTELAISTGAVDIESGQRLTWSTVEYPVIRYILTEIGSFTLLGIILAAVWVGLFLFYRQQMTKRDNEEIEQANKEV</sequence>
<keyword evidence="8 9" id="KW-0472">Membrane</keyword>
<evidence type="ECO:0000256" key="7">
    <source>
        <dbReference type="ARBA" id="ARBA00022989"/>
    </source>
</evidence>
<dbReference type="GO" id="GO:0005886">
    <property type="term" value="C:plasma membrane"/>
    <property type="evidence" value="ECO:0007669"/>
    <property type="project" value="UniProtKB-SubCell"/>
</dbReference>
<evidence type="ECO:0000259" key="10">
    <source>
        <dbReference type="PROSITE" id="PS51104"/>
    </source>
</evidence>
<keyword evidence="2" id="KW-0813">Transport</keyword>
<dbReference type="GO" id="GO:0009401">
    <property type="term" value="P:phosphoenolpyruvate-dependent sugar phosphotransferase system"/>
    <property type="evidence" value="ECO:0007669"/>
    <property type="project" value="UniProtKB-KW"/>
</dbReference>
<feature type="transmembrane region" description="Helical" evidence="9">
    <location>
        <begin position="181"/>
        <end position="199"/>
    </location>
</feature>
<protein>
    <submittedName>
        <fullName evidence="11">PTS galactitol transporter subunit IIC</fullName>
    </submittedName>
</protein>
<dbReference type="AlphaFoldDB" id="A0A3R9QM85"/>
<accession>A0A3R9QM85</accession>
<feature type="transmembrane region" description="Helical" evidence="9">
    <location>
        <begin position="38"/>
        <end position="60"/>
    </location>
</feature>
<dbReference type="InterPro" id="IPR013853">
    <property type="entry name" value="EIIC-GAT"/>
</dbReference>
<dbReference type="PANTHER" id="PTHR37324:SF2">
    <property type="entry name" value="PTS SYSTEM GALACTITOL-SPECIFIC EIIC COMPONENT"/>
    <property type="match status" value="1"/>
</dbReference>
<feature type="transmembrane region" description="Helical" evidence="9">
    <location>
        <begin position="220"/>
        <end position="241"/>
    </location>
</feature>
<evidence type="ECO:0000256" key="4">
    <source>
        <dbReference type="ARBA" id="ARBA00022597"/>
    </source>
</evidence>
<dbReference type="OrthoDB" id="9787936at2"/>
<evidence type="ECO:0000256" key="8">
    <source>
        <dbReference type="ARBA" id="ARBA00023136"/>
    </source>
</evidence>
<feature type="transmembrane region" description="Helical" evidence="9">
    <location>
        <begin position="94"/>
        <end position="116"/>
    </location>
</feature>
<evidence type="ECO:0000256" key="1">
    <source>
        <dbReference type="ARBA" id="ARBA00004651"/>
    </source>
</evidence>
<evidence type="ECO:0000256" key="9">
    <source>
        <dbReference type="SAM" id="Phobius"/>
    </source>
</evidence>
<dbReference type="RefSeq" id="WP_125555210.1">
    <property type="nucleotide sequence ID" value="NZ_RBVX01000005.1"/>
</dbReference>
<dbReference type="Pfam" id="PF03611">
    <property type="entry name" value="EIIC-GAT"/>
    <property type="match status" value="1"/>
</dbReference>
<dbReference type="PANTHER" id="PTHR37324">
    <property type="entry name" value="PTS SYSTEM GALACTITOL-SPECIFIC EIIC COMPONENT"/>
    <property type="match status" value="1"/>
</dbReference>
<evidence type="ECO:0000256" key="3">
    <source>
        <dbReference type="ARBA" id="ARBA00022475"/>
    </source>
</evidence>
<gene>
    <name evidence="11" type="ORF">D7Z54_07440</name>
</gene>
<organism evidence="11 12">
    <name type="scientific">Salibacterium salarium</name>
    <dbReference type="NCBI Taxonomy" id="284579"/>
    <lineage>
        <taxon>Bacteria</taxon>
        <taxon>Bacillati</taxon>
        <taxon>Bacillota</taxon>
        <taxon>Bacilli</taxon>
        <taxon>Bacillales</taxon>
        <taxon>Bacillaceae</taxon>
    </lineage>
</organism>
<comment type="caution">
    <text evidence="11">The sequence shown here is derived from an EMBL/GenBank/DDBJ whole genome shotgun (WGS) entry which is preliminary data.</text>
</comment>
<comment type="subcellular location">
    <subcellularLocation>
        <location evidence="1">Cell membrane</location>
        <topology evidence="1">Multi-pass membrane protein</topology>
    </subcellularLocation>
</comment>
<feature type="transmembrane region" description="Helical" evidence="9">
    <location>
        <begin position="12"/>
        <end position="31"/>
    </location>
</feature>
<dbReference type="PIRSF" id="PIRSF006304">
    <property type="entry name" value="GatC"/>
    <property type="match status" value="1"/>
</dbReference>
<keyword evidence="12" id="KW-1185">Reference proteome</keyword>
<keyword evidence="3" id="KW-1003">Cell membrane</keyword>